<reference evidence="1" key="1">
    <citation type="submission" date="2018-05" db="EMBL/GenBank/DDBJ databases">
        <authorList>
            <person name="Lanie J.A."/>
            <person name="Ng W.-L."/>
            <person name="Kazmierczak K.M."/>
            <person name="Andrzejewski T.M."/>
            <person name="Davidsen T.M."/>
            <person name="Wayne K.J."/>
            <person name="Tettelin H."/>
            <person name="Glass J.I."/>
            <person name="Rusch D."/>
            <person name="Podicherti R."/>
            <person name="Tsui H.-C.T."/>
            <person name="Winkler M.E."/>
        </authorList>
    </citation>
    <scope>NUCLEOTIDE SEQUENCE</scope>
</reference>
<dbReference type="EMBL" id="UINC01060689">
    <property type="protein sequence ID" value="SVB85455.1"/>
    <property type="molecule type" value="Genomic_DNA"/>
</dbReference>
<name>A0A382HEE1_9ZZZZ</name>
<proteinExistence type="predicted"/>
<protein>
    <submittedName>
        <fullName evidence="1">Uncharacterized protein</fullName>
    </submittedName>
</protein>
<dbReference type="AlphaFoldDB" id="A0A382HEE1"/>
<sequence>MLKSKLKVCIGLFLGIIFLSACTPSVLDISLYTTDVEIALEGEIVEVPVRASFDTYSDDEDGDLEKATIIAEKYLSPDSVFSQSTGDWGETLVIETTIPLGTLDNLNSYLTSNNRVAILLVEVDEEYGSIDVSVRPTDFASALNSELTDINFMLGFELPADDTNFRVISDSRNDVGVYATAVFVSEKPYLYFEKILKKRGEAEIVFKGSSDSVYSEIYPVIYFDFP</sequence>
<gene>
    <name evidence="1" type="ORF">METZ01_LOCUS238309</name>
</gene>
<organism evidence="1">
    <name type="scientific">marine metagenome</name>
    <dbReference type="NCBI Taxonomy" id="408172"/>
    <lineage>
        <taxon>unclassified sequences</taxon>
        <taxon>metagenomes</taxon>
        <taxon>ecological metagenomes</taxon>
    </lineage>
</organism>
<dbReference type="PROSITE" id="PS51257">
    <property type="entry name" value="PROKAR_LIPOPROTEIN"/>
    <property type="match status" value="1"/>
</dbReference>
<evidence type="ECO:0000313" key="1">
    <source>
        <dbReference type="EMBL" id="SVB85455.1"/>
    </source>
</evidence>
<accession>A0A382HEE1</accession>